<evidence type="ECO:0000313" key="1">
    <source>
        <dbReference type="EMBL" id="EGV27498.1"/>
    </source>
</evidence>
<feature type="non-terminal residue" evidence="1">
    <location>
        <position position="1"/>
    </location>
</feature>
<dbReference type="SUPFAM" id="SSF48452">
    <property type="entry name" value="TPR-like"/>
    <property type="match status" value="1"/>
</dbReference>
<evidence type="ECO:0000313" key="2">
    <source>
        <dbReference type="Proteomes" id="UP000004200"/>
    </source>
</evidence>
<dbReference type="Proteomes" id="UP000004200">
    <property type="component" value="Unassembled WGS sequence"/>
</dbReference>
<reference evidence="1 2" key="1">
    <citation type="submission" date="2011-06" db="EMBL/GenBank/DDBJ databases">
        <title>The draft genome of Thiorhodococcus drewsii AZ1.</title>
        <authorList>
            <consortium name="US DOE Joint Genome Institute (JGI-PGF)"/>
            <person name="Lucas S."/>
            <person name="Han J."/>
            <person name="Lapidus A."/>
            <person name="Cheng J.-F."/>
            <person name="Goodwin L."/>
            <person name="Pitluck S."/>
            <person name="Peters L."/>
            <person name="Land M.L."/>
            <person name="Hauser L."/>
            <person name="Vogl K."/>
            <person name="Liu Z."/>
            <person name="Imhoff J."/>
            <person name="Thiel V."/>
            <person name="Frigaard N.-U."/>
            <person name="Bryant D.A."/>
            <person name="Woyke T.J."/>
        </authorList>
    </citation>
    <scope>NUCLEOTIDE SEQUENCE [LARGE SCALE GENOMIC DNA]</scope>
    <source>
        <strain evidence="1 2">AZ1</strain>
    </source>
</reference>
<keyword evidence="2" id="KW-1185">Reference proteome</keyword>
<dbReference type="AlphaFoldDB" id="G2E8S5"/>
<dbReference type="EMBL" id="AFWT01000112">
    <property type="protein sequence ID" value="EGV27498.1"/>
    <property type="molecule type" value="Genomic_DNA"/>
</dbReference>
<comment type="caution">
    <text evidence="1">The sequence shown here is derived from an EMBL/GenBank/DDBJ whole genome shotgun (WGS) entry which is preliminary data.</text>
</comment>
<sequence>RLEAEALAAGAKPTAARAVATERLDALYKAIFDKANALFLYLAFLIDRIRNQGIPADSAAIQALPARVALFHDYLEQLQDELGPKHADLALTLVLTLAAAERAHAWLIAQPEWPPELDQTWRGLALDVLARLTHQTGAEAELLYVVLRLRPVLGTWRAGTSASAHYRLGVRGLTEAVKKHPELGPRLMATHRRLADEALALAADAPTTVSGEAQPVEQSEAVSEAGDELTRTVLLRQALAHASLGGDADQGDAVAGNRRLIGLIHAEAETRRRAMELPAAILSTTCWLLHARHMARTGDVVWLNALASAYNNRGLAKQSASGHGPAAALADYDAAIAIRETVRQRLEPDGRWEVDLRNDLASAYVNRGLAKQSASSHGPAAALADYDAAIAIREAVRQRLEPEGRWEVALRNALATAYMNRGLAKQSASDH</sequence>
<dbReference type="RefSeq" id="WP_007043399.1">
    <property type="nucleotide sequence ID" value="NZ_AFWT01000112.1"/>
</dbReference>
<feature type="non-terminal residue" evidence="1">
    <location>
        <position position="431"/>
    </location>
</feature>
<organism evidence="1 2">
    <name type="scientific">Thiorhodococcus drewsii AZ1</name>
    <dbReference type="NCBI Taxonomy" id="765913"/>
    <lineage>
        <taxon>Bacteria</taxon>
        <taxon>Pseudomonadati</taxon>
        <taxon>Pseudomonadota</taxon>
        <taxon>Gammaproteobacteria</taxon>
        <taxon>Chromatiales</taxon>
        <taxon>Chromatiaceae</taxon>
        <taxon>Thiorhodococcus</taxon>
    </lineage>
</organism>
<proteinExistence type="predicted"/>
<accession>G2E8S5</accession>
<dbReference type="InterPro" id="IPR011990">
    <property type="entry name" value="TPR-like_helical_dom_sf"/>
</dbReference>
<protein>
    <submittedName>
        <fullName evidence="1">TPR repeat-containing protein</fullName>
    </submittedName>
</protein>
<name>G2E8S5_9GAMM</name>
<gene>
    <name evidence="1" type="ORF">ThidrDRAFT_4689</name>
</gene>